<proteinExistence type="predicted"/>
<evidence type="ECO:0000313" key="2">
    <source>
        <dbReference type="Proteomes" id="UP001353858"/>
    </source>
</evidence>
<sequence>MSRINVISELTSNPLILVTELTGRDREVLLKMLDNFSDIITKGNAINVQKKEYCCISEPVEEEVRGDLELDDVPLAQCLEMLKNRTSNEDEDLLDDMPLIQRLQLEKKILKIDCK</sequence>
<accession>A0AAN7PHD1</accession>
<reference evidence="2" key="1">
    <citation type="submission" date="2023-01" db="EMBL/GenBank/DDBJ databases">
        <title>Key to firefly adult light organ development and bioluminescence: homeobox transcription factors regulate luciferase expression and transportation to peroxisome.</title>
        <authorList>
            <person name="Fu X."/>
        </authorList>
    </citation>
    <scope>NUCLEOTIDE SEQUENCE [LARGE SCALE GENOMIC DNA]</scope>
</reference>
<name>A0AAN7PHD1_9COLE</name>
<evidence type="ECO:0000313" key="1">
    <source>
        <dbReference type="EMBL" id="KAK4886512.1"/>
    </source>
</evidence>
<dbReference type="Proteomes" id="UP001353858">
    <property type="component" value="Unassembled WGS sequence"/>
</dbReference>
<dbReference type="EMBL" id="JARPUR010000001">
    <property type="protein sequence ID" value="KAK4886512.1"/>
    <property type="molecule type" value="Genomic_DNA"/>
</dbReference>
<protein>
    <submittedName>
        <fullName evidence="1">Uncharacterized protein</fullName>
    </submittedName>
</protein>
<organism evidence="1 2">
    <name type="scientific">Aquatica leii</name>
    <dbReference type="NCBI Taxonomy" id="1421715"/>
    <lineage>
        <taxon>Eukaryota</taxon>
        <taxon>Metazoa</taxon>
        <taxon>Ecdysozoa</taxon>
        <taxon>Arthropoda</taxon>
        <taxon>Hexapoda</taxon>
        <taxon>Insecta</taxon>
        <taxon>Pterygota</taxon>
        <taxon>Neoptera</taxon>
        <taxon>Endopterygota</taxon>
        <taxon>Coleoptera</taxon>
        <taxon>Polyphaga</taxon>
        <taxon>Elateriformia</taxon>
        <taxon>Elateroidea</taxon>
        <taxon>Lampyridae</taxon>
        <taxon>Luciolinae</taxon>
        <taxon>Aquatica</taxon>
    </lineage>
</organism>
<keyword evidence="2" id="KW-1185">Reference proteome</keyword>
<comment type="caution">
    <text evidence="1">The sequence shown here is derived from an EMBL/GenBank/DDBJ whole genome shotgun (WGS) entry which is preliminary data.</text>
</comment>
<dbReference type="AlphaFoldDB" id="A0AAN7PHD1"/>
<gene>
    <name evidence="1" type="ORF">RN001_002783</name>
</gene>